<dbReference type="Gene3D" id="1.10.533.10">
    <property type="entry name" value="Death Domain, Fas"/>
    <property type="match status" value="1"/>
</dbReference>
<dbReference type="Pfam" id="PF00619">
    <property type="entry name" value="CARD"/>
    <property type="match status" value="1"/>
</dbReference>
<dbReference type="GO" id="GO:0072557">
    <property type="term" value="C:IPAF inflammasome complex"/>
    <property type="evidence" value="ECO:0007669"/>
    <property type="project" value="TreeGrafter"/>
</dbReference>
<evidence type="ECO:0000259" key="2">
    <source>
        <dbReference type="PROSITE" id="PS50209"/>
    </source>
</evidence>
<evidence type="ECO:0000256" key="1">
    <source>
        <dbReference type="SAM" id="MobiDB-lite"/>
    </source>
</evidence>
<dbReference type="PANTHER" id="PTHR47901:SF3">
    <property type="entry name" value="CASPASE-1"/>
    <property type="match status" value="1"/>
</dbReference>
<dbReference type="GO" id="GO:0097169">
    <property type="term" value="C:AIM2 inflammasome complex"/>
    <property type="evidence" value="ECO:0007669"/>
    <property type="project" value="TreeGrafter"/>
</dbReference>
<keyword evidence="4" id="KW-1185">Reference proteome</keyword>
<dbReference type="GO" id="GO:0004197">
    <property type="term" value="F:cysteine-type endopeptidase activity"/>
    <property type="evidence" value="ECO:0007669"/>
    <property type="project" value="InterPro"/>
</dbReference>
<comment type="caution">
    <text evidence="3">The sequence shown here is derived from an EMBL/GenBank/DDBJ whole genome shotgun (WGS) entry which is preliminary data.</text>
</comment>
<sequence>MAEEKHDKKPLKVLESFGKEILTGILDGLVEKNVLKLEETEKKKFQDAKTADKARVLVDSVCQKRHEAGQALVQTFLNTNKNSTSTEDLSNKGAKGPHSSGSHHMQYRV</sequence>
<feature type="compositionally biased region" description="Polar residues" evidence="1">
    <location>
        <begin position="78"/>
        <end position="88"/>
    </location>
</feature>
<dbReference type="SUPFAM" id="SSF47986">
    <property type="entry name" value="DEATH domain"/>
    <property type="match status" value="1"/>
</dbReference>
<dbReference type="InterPro" id="IPR002398">
    <property type="entry name" value="Pept_C14"/>
</dbReference>
<dbReference type="Proteomes" id="UP000593571">
    <property type="component" value="Unassembled WGS sequence"/>
</dbReference>
<feature type="region of interest" description="Disordered" evidence="1">
    <location>
        <begin position="78"/>
        <end position="109"/>
    </location>
</feature>
<dbReference type="InterPro" id="IPR011029">
    <property type="entry name" value="DEATH-like_dom_sf"/>
</dbReference>
<name>A0A7J8GXB9_ROUAE</name>
<proteinExistence type="predicted"/>
<protein>
    <submittedName>
        <fullName evidence="3">Caspase 4</fullName>
    </submittedName>
</protein>
<dbReference type="FunFam" id="1.10.533.10:FF:000073">
    <property type="entry name" value="Inactive caspase-12"/>
    <property type="match status" value="1"/>
</dbReference>
<dbReference type="PANTHER" id="PTHR47901">
    <property type="entry name" value="CASPASE RECRUITMENT DOMAIN-CONTAINING PROTEIN 18"/>
    <property type="match status" value="1"/>
</dbReference>
<dbReference type="GO" id="GO:0042981">
    <property type="term" value="P:regulation of apoptotic process"/>
    <property type="evidence" value="ECO:0007669"/>
    <property type="project" value="InterPro"/>
</dbReference>
<evidence type="ECO:0000313" key="4">
    <source>
        <dbReference type="Proteomes" id="UP000593571"/>
    </source>
</evidence>
<reference evidence="3 4" key="1">
    <citation type="journal article" date="2020" name="Nature">
        <title>Six reference-quality genomes reveal evolution of bat adaptations.</title>
        <authorList>
            <person name="Jebb D."/>
            <person name="Huang Z."/>
            <person name="Pippel M."/>
            <person name="Hughes G.M."/>
            <person name="Lavrichenko K."/>
            <person name="Devanna P."/>
            <person name="Winkler S."/>
            <person name="Jermiin L.S."/>
            <person name="Skirmuntt E.C."/>
            <person name="Katzourakis A."/>
            <person name="Burkitt-Gray L."/>
            <person name="Ray D.A."/>
            <person name="Sullivan K.A.M."/>
            <person name="Roscito J.G."/>
            <person name="Kirilenko B.M."/>
            <person name="Davalos L.M."/>
            <person name="Corthals A.P."/>
            <person name="Power M.L."/>
            <person name="Jones G."/>
            <person name="Ransome R.D."/>
            <person name="Dechmann D.K.N."/>
            <person name="Locatelli A.G."/>
            <person name="Puechmaille S.J."/>
            <person name="Fedrigo O."/>
            <person name="Jarvis E.D."/>
            <person name="Hiller M."/>
            <person name="Vernes S.C."/>
            <person name="Myers E.W."/>
            <person name="Teeling E.C."/>
        </authorList>
    </citation>
    <scope>NUCLEOTIDE SEQUENCE [LARGE SCALE GENOMIC DNA]</scope>
    <source>
        <strain evidence="3">MRouAeg1</strain>
        <tissue evidence="3">Muscle</tissue>
    </source>
</reference>
<accession>A0A7J8GXB9</accession>
<dbReference type="PROSITE" id="PS50209">
    <property type="entry name" value="CARD"/>
    <property type="match status" value="1"/>
</dbReference>
<dbReference type="GO" id="GO:0072559">
    <property type="term" value="C:NLRP3 inflammasome complex"/>
    <property type="evidence" value="ECO:0007669"/>
    <property type="project" value="TreeGrafter"/>
</dbReference>
<dbReference type="AlphaFoldDB" id="A0A7J8GXB9"/>
<dbReference type="GO" id="GO:0050727">
    <property type="term" value="P:regulation of inflammatory response"/>
    <property type="evidence" value="ECO:0007669"/>
    <property type="project" value="TreeGrafter"/>
</dbReference>
<gene>
    <name evidence="3" type="ORF">HJG63_002125</name>
</gene>
<organism evidence="3 4">
    <name type="scientific">Rousettus aegyptiacus</name>
    <name type="common">Egyptian fruit bat</name>
    <name type="synonym">Pteropus aegyptiacus</name>
    <dbReference type="NCBI Taxonomy" id="9407"/>
    <lineage>
        <taxon>Eukaryota</taxon>
        <taxon>Metazoa</taxon>
        <taxon>Chordata</taxon>
        <taxon>Craniata</taxon>
        <taxon>Vertebrata</taxon>
        <taxon>Euteleostomi</taxon>
        <taxon>Mammalia</taxon>
        <taxon>Eutheria</taxon>
        <taxon>Laurasiatheria</taxon>
        <taxon>Chiroptera</taxon>
        <taxon>Yinpterochiroptera</taxon>
        <taxon>Pteropodoidea</taxon>
        <taxon>Pteropodidae</taxon>
        <taxon>Rousettinae</taxon>
        <taxon>Rousettus</taxon>
    </lineage>
</organism>
<dbReference type="GO" id="GO:0006508">
    <property type="term" value="P:proteolysis"/>
    <property type="evidence" value="ECO:0007669"/>
    <property type="project" value="InterPro"/>
</dbReference>
<dbReference type="EMBL" id="JACASE010000005">
    <property type="protein sequence ID" value="KAF6464295.1"/>
    <property type="molecule type" value="Genomic_DNA"/>
</dbReference>
<dbReference type="SMART" id="SM00114">
    <property type="entry name" value="CARD"/>
    <property type="match status" value="1"/>
</dbReference>
<feature type="domain" description="CARD" evidence="2">
    <location>
        <begin position="1"/>
        <end position="91"/>
    </location>
</feature>
<dbReference type="GO" id="GO:0089720">
    <property type="term" value="F:caspase binding"/>
    <property type="evidence" value="ECO:0007669"/>
    <property type="project" value="TreeGrafter"/>
</dbReference>
<dbReference type="InterPro" id="IPR001315">
    <property type="entry name" value="CARD"/>
</dbReference>
<evidence type="ECO:0000313" key="3">
    <source>
        <dbReference type="EMBL" id="KAF6464295.1"/>
    </source>
</evidence>